<dbReference type="CDD" id="cd00829">
    <property type="entry name" value="SCP-x_thiolase"/>
    <property type="match status" value="1"/>
</dbReference>
<evidence type="ECO:0000259" key="2">
    <source>
        <dbReference type="Pfam" id="PF22691"/>
    </source>
</evidence>
<comment type="caution">
    <text evidence="3">The sequence shown here is derived from an EMBL/GenBank/DDBJ whole genome shotgun (WGS) entry which is preliminary data.</text>
</comment>
<dbReference type="InterPro" id="IPR002155">
    <property type="entry name" value="Thiolase"/>
</dbReference>
<protein>
    <submittedName>
        <fullName evidence="3">Thiolase</fullName>
    </submittedName>
</protein>
<dbReference type="AlphaFoldDB" id="A0AA87RA54"/>
<evidence type="ECO:0000313" key="4">
    <source>
        <dbReference type="Proteomes" id="UP000321749"/>
    </source>
</evidence>
<gene>
    <name evidence="3" type="ORF">ABA31_04520</name>
</gene>
<dbReference type="RefSeq" id="WP_146792649.1">
    <property type="nucleotide sequence ID" value="NZ_BJUU01000002.1"/>
</dbReference>
<dbReference type="SUPFAM" id="SSF53901">
    <property type="entry name" value="Thiolase-like"/>
    <property type="match status" value="2"/>
</dbReference>
<dbReference type="PIRSF" id="PIRSF000429">
    <property type="entry name" value="Ac-CoA_Ac_transf"/>
    <property type="match status" value="1"/>
</dbReference>
<dbReference type="InterPro" id="IPR016039">
    <property type="entry name" value="Thiolase-like"/>
</dbReference>
<keyword evidence="4" id="KW-1185">Reference proteome</keyword>
<feature type="domain" description="Thiolase C-terminal" evidence="2">
    <location>
        <begin position="259"/>
        <end position="377"/>
    </location>
</feature>
<dbReference type="Pfam" id="PF00108">
    <property type="entry name" value="Thiolase_N"/>
    <property type="match status" value="1"/>
</dbReference>
<dbReference type="PANTHER" id="PTHR42870:SF1">
    <property type="entry name" value="NON-SPECIFIC LIPID-TRANSFER PROTEIN-LIKE 2"/>
    <property type="match status" value="1"/>
</dbReference>
<reference evidence="3 4" key="1">
    <citation type="submission" date="2019-07" db="EMBL/GenBank/DDBJ databases">
        <title>Whole genome shotgun sequence of Agrococcus baldri NBRC 103055.</title>
        <authorList>
            <person name="Hosoyama A."/>
            <person name="Uohara A."/>
            <person name="Ohji S."/>
            <person name="Ichikawa N."/>
        </authorList>
    </citation>
    <scope>NUCLEOTIDE SEQUENCE [LARGE SCALE GENOMIC DNA]</scope>
    <source>
        <strain evidence="3 4">NBRC 103055</strain>
    </source>
</reference>
<feature type="domain" description="Thiolase N-terminal" evidence="1">
    <location>
        <begin position="4"/>
        <end position="231"/>
    </location>
</feature>
<sequence length="390" mass="40587">MGAVYIAGSAMTAFRRTPGRGIRELAVTAANGALDDAGISADAVQRIFFGNAAGATVTHQEMVRGEVAFRGSVLDGVSIINVENACASGSSALDLAHGLIAGGQADAILAVGAEQLTHDQKERSFRALRGASDIFEIGEAGADEDWTQSLLMTYYAEEAREFGDRTGATVEDFARVAVKNRAHAALNPDAQYRTPQTLEDVMGARLIADPLTLSMCSPMTDGGAAILLCSEAFARRHIDGPLVRVRGVELRGARAGQHPVTAAADAVVESSGIGVSEIDVLELHDAAAPAELIQYSQIGLVREGDEHVILRSGQTQLGGSTPVNTSGGLLSRGHAIGATGLAQIVELTAQLRGRAGERQVEDATRAMAVNTGGWFGGDYAVAVATILERA</sequence>
<evidence type="ECO:0000313" key="3">
    <source>
        <dbReference type="EMBL" id="GEK79101.1"/>
    </source>
</evidence>
<dbReference type="Pfam" id="PF22691">
    <property type="entry name" value="Thiolase_C_1"/>
    <property type="match status" value="1"/>
</dbReference>
<dbReference type="PANTHER" id="PTHR42870">
    <property type="entry name" value="ACETYL-COA C-ACETYLTRANSFERASE"/>
    <property type="match status" value="1"/>
</dbReference>
<dbReference type="Proteomes" id="UP000321749">
    <property type="component" value="Unassembled WGS sequence"/>
</dbReference>
<accession>A0AA87RA54</accession>
<dbReference type="InterPro" id="IPR055140">
    <property type="entry name" value="Thiolase_C_2"/>
</dbReference>
<evidence type="ECO:0000259" key="1">
    <source>
        <dbReference type="Pfam" id="PF00108"/>
    </source>
</evidence>
<dbReference type="EMBL" id="BJUU01000002">
    <property type="protein sequence ID" value="GEK79101.1"/>
    <property type="molecule type" value="Genomic_DNA"/>
</dbReference>
<proteinExistence type="predicted"/>
<name>A0AA87RA54_9MICO</name>
<dbReference type="Gene3D" id="3.40.47.10">
    <property type="match status" value="1"/>
</dbReference>
<dbReference type="GO" id="GO:0016747">
    <property type="term" value="F:acyltransferase activity, transferring groups other than amino-acyl groups"/>
    <property type="evidence" value="ECO:0007669"/>
    <property type="project" value="InterPro"/>
</dbReference>
<organism evidence="3 4">
    <name type="scientific">Agrococcus baldri</name>
    <dbReference type="NCBI Taxonomy" id="153730"/>
    <lineage>
        <taxon>Bacteria</taxon>
        <taxon>Bacillati</taxon>
        <taxon>Actinomycetota</taxon>
        <taxon>Actinomycetes</taxon>
        <taxon>Micrococcales</taxon>
        <taxon>Microbacteriaceae</taxon>
        <taxon>Agrococcus</taxon>
    </lineage>
</organism>
<dbReference type="InterPro" id="IPR020616">
    <property type="entry name" value="Thiolase_N"/>
</dbReference>